<reference evidence="2" key="2">
    <citation type="submission" date="2021-04" db="EMBL/GenBank/DDBJ databases">
        <authorList>
            <person name="Gilroy R."/>
        </authorList>
    </citation>
    <scope>NUCLEOTIDE SEQUENCE</scope>
    <source>
        <strain evidence="2">ChiSxjej3B15-24422</strain>
    </source>
</reference>
<protein>
    <submittedName>
        <fullName evidence="2">ATP-binding protein</fullName>
    </submittedName>
</protein>
<gene>
    <name evidence="2" type="ORF">H9831_08620</name>
</gene>
<organism evidence="2 3">
    <name type="scientific">Candidatus Eisenbergiella pullistercoris</name>
    <dbReference type="NCBI Taxonomy" id="2838555"/>
    <lineage>
        <taxon>Bacteria</taxon>
        <taxon>Bacillati</taxon>
        <taxon>Bacillota</taxon>
        <taxon>Clostridia</taxon>
        <taxon>Lachnospirales</taxon>
        <taxon>Lachnospiraceae</taxon>
        <taxon>Eisenbergiella</taxon>
    </lineage>
</organism>
<evidence type="ECO:0000313" key="3">
    <source>
        <dbReference type="Proteomes" id="UP000824007"/>
    </source>
</evidence>
<dbReference type="Proteomes" id="UP000824007">
    <property type="component" value="Unassembled WGS sequence"/>
</dbReference>
<accession>A0A9D1YPJ4</accession>
<dbReference type="Pfam" id="PF13175">
    <property type="entry name" value="AAA_15"/>
    <property type="match status" value="1"/>
</dbReference>
<comment type="caution">
    <text evidence="2">The sequence shown here is derived from an EMBL/GenBank/DDBJ whole genome shotgun (WGS) entry which is preliminary data.</text>
</comment>
<evidence type="ECO:0000313" key="2">
    <source>
        <dbReference type="EMBL" id="HIY60725.1"/>
    </source>
</evidence>
<dbReference type="EMBL" id="DXDD01000105">
    <property type="protein sequence ID" value="HIY60725.1"/>
    <property type="molecule type" value="Genomic_DNA"/>
</dbReference>
<dbReference type="Gene3D" id="3.40.50.300">
    <property type="entry name" value="P-loop containing nucleotide triphosphate hydrolases"/>
    <property type="match status" value="1"/>
</dbReference>
<proteinExistence type="predicted"/>
<dbReference type="InterPro" id="IPR027417">
    <property type="entry name" value="P-loop_NTPase"/>
</dbReference>
<evidence type="ECO:0000259" key="1">
    <source>
        <dbReference type="Pfam" id="PF13175"/>
    </source>
</evidence>
<keyword evidence="2" id="KW-0547">Nucleotide-binding</keyword>
<dbReference type="InterPro" id="IPR041685">
    <property type="entry name" value="AAA_GajA/Old/RecF-like"/>
</dbReference>
<keyword evidence="2" id="KW-0067">ATP-binding</keyword>
<dbReference type="SUPFAM" id="SSF52540">
    <property type="entry name" value="P-loop containing nucleoside triphosphate hydrolases"/>
    <property type="match status" value="1"/>
</dbReference>
<dbReference type="GO" id="GO:0005524">
    <property type="term" value="F:ATP binding"/>
    <property type="evidence" value="ECO:0007669"/>
    <property type="project" value="UniProtKB-KW"/>
</dbReference>
<dbReference type="AlphaFoldDB" id="A0A9D1YPJ4"/>
<sequence length="67" mass="7616">MRIIQITIQNFRKLFECHIDISEQTTLFVGANNSGKTSAMDALAKFLANRSFVFNDITICTTRICRS</sequence>
<reference evidence="2" key="1">
    <citation type="journal article" date="2021" name="PeerJ">
        <title>Extensive microbial diversity within the chicken gut microbiome revealed by metagenomics and culture.</title>
        <authorList>
            <person name="Gilroy R."/>
            <person name="Ravi A."/>
            <person name="Getino M."/>
            <person name="Pursley I."/>
            <person name="Horton D.L."/>
            <person name="Alikhan N.F."/>
            <person name="Baker D."/>
            <person name="Gharbi K."/>
            <person name="Hall N."/>
            <person name="Watson M."/>
            <person name="Adriaenssens E.M."/>
            <person name="Foster-Nyarko E."/>
            <person name="Jarju S."/>
            <person name="Secka A."/>
            <person name="Antonio M."/>
            <person name="Oren A."/>
            <person name="Chaudhuri R.R."/>
            <person name="La Ragione R."/>
            <person name="Hildebrand F."/>
            <person name="Pallen M.J."/>
        </authorList>
    </citation>
    <scope>NUCLEOTIDE SEQUENCE</scope>
    <source>
        <strain evidence="2">ChiSxjej3B15-24422</strain>
    </source>
</reference>
<feature type="domain" description="Endonuclease GajA/Old nuclease/RecF-like AAA" evidence="1">
    <location>
        <begin position="1"/>
        <end position="55"/>
    </location>
</feature>
<name>A0A9D1YPJ4_9FIRM</name>